<dbReference type="SUPFAM" id="SSF143422">
    <property type="entry name" value="Transposase IS200-like"/>
    <property type="match status" value="1"/>
</dbReference>
<dbReference type="EMBL" id="CP147407">
    <property type="protein sequence ID" value="WXB96668.1"/>
    <property type="molecule type" value="Genomic_DNA"/>
</dbReference>
<organism evidence="1 2">
    <name type="scientific">Metabacillus sediminis</name>
    <dbReference type="NCBI Taxonomy" id="3117746"/>
    <lineage>
        <taxon>Bacteria</taxon>
        <taxon>Bacillati</taxon>
        <taxon>Bacillota</taxon>
        <taxon>Bacilli</taxon>
        <taxon>Bacillales</taxon>
        <taxon>Bacillaceae</taxon>
        <taxon>Metabacillus</taxon>
    </lineage>
</organism>
<name>A0ABZ2NG06_9BACI</name>
<dbReference type="InterPro" id="IPR036515">
    <property type="entry name" value="Transposase_17_sf"/>
</dbReference>
<dbReference type="PANTHER" id="PTHR34322">
    <property type="entry name" value="TRANSPOSASE, Y1_TNP DOMAIN-CONTAINING"/>
    <property type="match status" value="1"/>
</dbReference>
<dbReference type="Gene3D" id="3.30.70.1290">
    <property type="entry name" value="Transposase IS200-like"/>
    <property type="match status" value="1"/>
</dbReference>
<accession>A0ABZ2NG06</accession>
<dbReference type="PANTHER" id="PTHR34322:SF2">
    <property type="entry name" value="TRANSPOSASE IS200-LIKE DOMAIN-CONTAINING PROTEIN"/>
    <property type="match status" value="1"/>
</dbReference>
<gene>
    <name evidence="1" type="ORF">WCV65_19365</name>
</gene>
<dbReference type="RefSeq" id="WP_338778788.1">
    <property type="nucleotide sequence ID" value="NZ_CP147407.1"/>
</dbReference>
<keyword evidence="2" id="KW-1185">Reference proteome</keyword>
<evidence type="ECO:0000313" key="2">
    <source>
        <dbReference type="Proteomes" id="UP001377337"/>
    </source>
</evidence>
<dbReference type="Proteomes" id="UP001377337">
    <property type="component" value="Chromosome"/>
</dbReference>
<evidence type="ECO:0008006" key="3">
    <source>
        <dbReference type="Google" id="ProtNLM"/>
    </source>
</evidence>
<sequence length="124" mass="14894">MMKRLGISYAKYYNWKYRTTGHLFQDRFKSETINNYLLTATRYIHQNSVKARIVPLPAEWKWSSCLGYYGQFVYPPDLLDPHFLLNMFSPDLLIARIRFKEFNDRKNNDQCLEDSDDSQNKVIR</sequence>
<protein>
    <recommendedName>
        <fullName evidence="3">Transposase</fullName>
    </recommendedName>
</protein>
<evidence type="ECO:0000313" key="1">
    <source>
        <dbReference type="EMBL" id="WXB96668.1"/>
    </source>
</evidence>
<proteinExistence type="predicted"/>
<reference evidence="1 2" key="1">
    <citation type="submission" date="2024-02" db="EMBL/GenBank/DDBJ databases">
        <title>Seven novel Bacillus-like species.</title>
        <authorList>
            <person name="Liu G."/>
        </authorList>
    </citation>
    <scope>NUCLEOTIDE SEQUENCE [LARGE SCALE GENOMIC DNA]</scope>
    <source>
        <strain evidence="1 2">FJAT-52054</strain>
    </source>
</reference>